<protein>
    <submittedName>
        <fullName evidence="2">Alpha/beta hydrolase</fullName>
    </submittedName>
</protein>
<dbReference type="PANTHER" id="PTHR43798">
    <property type="entry name" value="MONOACYLGLYCEROL LIPASE"/>
    <property type="match status" value="1"/>
</dbReference>
<proteinExistence type="predicted"/>
<dbReference type="InterPro" id="IPR029058">
    <property type="entry name" value="AB_hydrolase_fold"/>
</dbReference>
<dbReference type="GO" id="GO:0016020">
    <property type="term" value="C:membrane"/>
    <property type="evidence" value="ECO:0007669"/>
    <property type="project" value="TreeGrafter"/>
</dbReference>
<reference evidence="2" key="1">
    <citation type="submission" date="2023-01" db="EMBL/GenBank/DDBJ databases">
        <title>The diversity of Class Acidimicrobiia in South China Sea sediment environments and the proposal of Iamia marina sp. nov., a novel species of the genus Iamia.</title>
        <authorList>
            <person name="He Y."/>
            <person name="Tian X."/>
        </authorList>
    </citation>
    <scope>NUCLEOTIDE SEQUENCE</scope>
    <source>
        <strain evidence="2">DSM 19957</strain>
    </source>
</reference>
<dbReference type="InterPro" id="IPR000073">
    <property type="entry name" value="AB_hydrolase_1"/>
</dbReference>
<evidence type="ECO:0000259" key="1">
    <source>
        <dbReference type="Pfam" id="PF00561"/>
    </source>
</evidence>
<dbReference type="Pfam" id="PF00561">
    <property type="entry name" value="Abhydrolase_1"/>
    <property type="match status" value="1"/>
</dbReference>
<keyword evidence="3" id="KW-1185">Reference proteome</keyword>
<sequence>MAVAVSAWTIAHRRSPAVSAWRPPTVSGERLGRVWCRTGGSGSTGVVLLHGLVATGDVFGSSIDDLAERHVAAAPDLLGFGRSLDRQATDFGSDAHLSALDEAIDRACGDRPLLLGAHSMGSTLALRWAARNPTRVGRIVCLGAPIWPSSHAANEALGGMGPMARALLIDGRLAQSLCELNCAHRNLSGCVAATIAPRWPIPIARQASLHTWEAYVQAVHQQILHADWLPLLRRLDEARIPVEMVWGDQDPIGDVGYAKQLASEIPHLTVRRIGKADHTLPASRPRLLPSLLQAT</sequence>
<dbReference type="Gene3D" id="3.40.50.1820">
    <property type="entry name" value="alpha/beta hydrolase"/>
    <property type="match status" value="1"/>
</dbReference>
<dbReference type="PANTHER" id="PTHR43798:SF33">
    <property type="entry name" value="HYDROLASE, PUTATIVE (AFU_ORTHOLOGUE AFUA_2G14860)-RELATED"/>
    <property type="match status" value="1"/>
</dbReference>
<dbReference type="KEGG" id="ima:PO878_04835"/>
<feature type="domain" description="AB hydrolase-1" evidence="1">
    <location>
        <begin position="46"/>
        <end position="280"/>
    </location>
</feature>
<dbReference type="EMBL" id="CP116942">
    <property type="protein sequence ID" value="WCO68049.1"/>
    <property type="molecule type" value="Genomic_DNA"/>
</dbReference>
<accession>A0AAF0BX01</accession>
<name>A0AAF0BX01_9ACTN</name>
<organism evidence="2 3">
    <name type="scientific">Iamia majanohamensis</name>
    <dbReference type="NCBI Taxonomy" id="467976"/>
    <lineage>
        <taxon>Bacteria</taxon>
        <taxon>Bacillati</taxon>
        <taxon>Actinomycetota</taxon>
        <taxon>Acidimicrobiia</taxon>
        <taxon>Acidimicrobiales</taxon>
        <taxon>Iamiaceae</taxon>
        <taxon>Iamia</taxon>
    </lineage>
</organism>
<gene>
    <name evidence="2" type="ORF">PO878_04835</name>
</gene>
<dbReference type="SUPFAM" id="SSF53474">
    <property type="entry name" value="alpha/beta-Hydrolases"/>
    <property type="match status" value="1"/>
</dbReference>
<dbReference type="Proteomes" id="UP001216390">
    <property type="component" value="Chromosome"/>
</dbReference>
<evidence type="ECO:0000313" key="2">
    <source>
        <dbReference type="EMBL" id="WCO68049.1"/>
    </source>
</evidence>
<dbReference type="InterPro" id="IPR050266">
    <property type="entry name" value="AB_hydrolase_sf"/>
</dbReference>
<dbReference type="GO" id="GO:0016787">
    <property type="term" value="F:hydrolase activity"/>
    <property type="evidence" value="ECO:0007669"/>
    <property type="project" value="UniProtKB-KW"/>
</dbReference>
<keyword evidence="2" id="KW-0378">Hydrolase</keyword>
<dbReference type="AlphaFoldDB" id="A0AAF0BX01"/>
<evidence type="ECO:0000313" key="3">
    <source>
        <dbReference type="Proteomes" id="UP001216390"/>
    </source>
</evidence>